<feature type="domain" description="DUF2249" evidence="1">
    <location>
        <begin position="101"/>
        <end position="162"/>
    </location>
</feature>
<comment type="caution">
    <text evidence="2">The sequence shown here is derived from an EMBL/GenBank/DDBJ whole genome shotgun (WGS) entry which is preliminary data.</text>
</comment>
<gene>
    <name evidence="2" type="ORF">GCM10010862_38710</name>
</gene>
<dbReference type="Proteomes" id="UP001156691">
    <property type="component" value="Unassembled WGS sequence"/>
</dbReference>
<keyword evidence="3" id="KW-1185">Reference proteome</keyword>
<protein>
    <submittedName>
        <fullName evidence="2">Universal stress protein</fullName>
    </submittedName>
</protein>
<dbReference type="EMBL" id="BSNS01000020">
    <property type="protein sequence ID" value="GLQ56612.1"/>
    <property type="molecule type" value="Genomic_DNA"/>
</dbReference>
<dbReference type="InterPro" id="IPR036868">
    <property type="entry name" value="TusA-like_sf"/>
</dbReference>
<reference evidence="3" key="1">
    <citation type="journal article" date="2019" name="Int. J. Syst. Evol. Microbiol.">
        <title>The Global Catalogue of Microorganisms (GCM) 10K type strain sequencing project: providing services to taxonomists for standard genome sequencing and annotation.</title>
        <authorList>
            <consortium name="The Broad Institute Genomics Platform"/>
            <consortium name="The Broad Institute Genome Sequencing Center for Infectious Disease"/>
            <person name="Wu L."/>
            <person name="Ma J."/>
        </authorList>
    </citation>
    <scope>NUCLEOTIDE SEQUENCE [LARGE SCALE GENOMIC DNA]</scope>
    <source>
        <strain evidence="3">NBRC 112416</strain>
    </source>
</reference>
<dbReference type="Pfam" id="PF10006">
    <property type="entry name" value="DUF2249"/>
    <property type="match status" value="2"/>
</dbReference>
<name>A0ABQ5W940_9HYPH</name>
<sequence>MDDLELDVRPILRGGGEPFAAIMAAVGRLQPGQKLRLVATFKPIPLFQVMARRGYESAPRHLEGGDWEVVFSPSAVSGEAGDGSGLDEVDTLHWPDPVRYLDCTELDPPRPMVDILAALEEMQAGEVLFALLGREPVFLIPELRNRGHAWVGNFDESGATYRLLVCVAGGGQA</sequence>
<evidence type="ECO:0000313" key="2">
    <source>
        <dbReference type="EMBL" id="GLQ56612.1"/>
    </source>
</evidence>
<organism evidence="2 3">
    <name type="scientific">Devosia nitrariae</name>
    <dbReference type="NCBI Taxonomy" id="2071872"/>
    <lineage>
        <taxon>Bacteria</taxon>
        <taxon>Pseudomonadati</taxon>
        <taxon>Pseudomonadota</taxon>
        <taxon>Alphaproteobacteria</taxon>
        <taxon>Hyphomicrobiales</taxon>
        <taxon>Devosiaceae</taxon>
        <taxon>Devosia</taxon>
    </lineage>
</organism>
<proteinExistence type="predicted"/>
<accession>A0ABQ5W940</accession>
<dbReference type="SUPFAM" id="SSF64307">
    <property type="entry name" value="SirA-like"/>
    <property type="match status" value="1"/>
</dbReference>
<feature type="domain" description="DUF2249" evidence="1">
    <location>
        <begin position="5"/>
        <end position="71"/>
    </location>
</feature>
<dbReference type="RefSeq" id="WP_284342004.1">
    <property type="nucleotide sequence ID" value="NZ_BSNS01000020.1"/>
</dbReference>
<dbReference type="InterPro" id="IPR018720">
    <property type="entry name" value="DUF2249"/>
</dbReference>
<evidence type="ECO:0000259" key="1">
    <source>
        <dbReference type="Pfam" id="PF10006"/>
    </source>
</evidence>
<evidence type="ECO:0000313" key="3">
    <source>
        <dbReference type="Proteomes" id="UP001156691"/>
    </source>
</evidence>